<organism evidence="11 12">
    <name type="scientific">Cytobacillus firmus</name>
    <name type="common">Bacillus firmus</name>
    <dbReference type="NCBI Taxonomy" id="1399"/>
    <lineage>
        <taxon>Bacteria</taxon>
        <taxon>Bacillati</taxon>
        <taxon>Bacillota</taxon>
        <taxon>Bacilli</taxon>
        <taxon>Bacillales</taxon>
        <taxon>Bacillaceae</taxon>
        <taxon>Cytobacillus</taxon>
    </lineage>
</organism>
<dbReference type="GO" id="GO:0006535">
    <property type="term" value="P:cysteine biosynthetic process from serine"/>
    <property type="evidence" value="ECO:0007669"/>
    <property type="project" value="InterPro"/>
</dbReference>
<dbReference type="PROSITE" id="PS00901">
    <property type="entry name" value="CYS_SYNTHASE"/>
    <property type="match status" value="1"/>
</dbReference>
<protein>
    <recommendedName>
        <fullName evidence="4">cysteine synthase</fullName>
        <ecNumber evidence="4">2.5.1.47</ecNumber>
    </recommendedName>
</protein>
<dbReference type="SUPFAM" id="SSF53686">
    <property type="entry name" value="Tryptophan synthase beta subunit-like PLP-dependent enzymes"/>
    <property type="match status" value="1"/>
</dbReference>
<dbReference type="EC" id="2.5.1.47" evidence="4"/>
<dbReference type="CDD" id="cd01561">
    <property type="entry name" value="CBS_like"/>
    <property type="match status" value="1"/>
</dbReference>
<evidence type="ECO:0000256" key="7">
    <source>
        <dbReference type="ARBA" id="ARBA00022898"/>
    </source>
</evidence>
<keyword evidence="6" id="KW-0808">Transferase</keyword>
<keyword evidence="5" id="KW-0028">Amino-acid biosynthesis</keyword>
<dbReference type="PANTHER" id="PTHR10314">
    <property type="entry name" value="CYSTATHIONINE BETA-SYNTHASE"/>
    <property type="match status" value="1"/>
</dbReference>
<dbReference type="GO" id="GO:0004124">
    <property type="term" value="F:cysteine synthase activity"/>
    <property type="evidence" value="ECO:0007669"/>
    <property type="project" value="UniProtKB-EC"/>
</dbReference>
<evidence type="ECO:0000256" key="4">
    <source>
        <dbReference type="ARBA" id="ARBA00012681"/>
    </source>
</evidence>
<dbReference type="Proteomes" id="UP001163104">
    <property type="component" value="Chromosome"/>
</dbReference>
<evidence type="ECO:0000313" key="11">
    <source>
        <dbReference type="EMBL" id="UYG97892.1"/>
    </source>
</evidence>
<evidence type="ECO:0000259" key="10">
    <source>
        <dbReference type="Pfam" id="PF00291"/>
    </source>
</evidence>
<evidence type="ECO:0000256" key="2">
    <source>
        <dbReference type="ARBA" id="ARBA00004962"/>
    </source>
</evidence>
<feature type="domain" description="Tryptophan synthase beta chain-like PALP" evidence="10">
    <location>
        <begin position="8"/>
        <end position="292"/>
    </location>
</feature>
<dbReference type="FunFam" id="3.40.50.1100:FF:000006">
    <property type="entry name" value="Cysteine synthase"/>
    <property type="match status" value="1"/>
</dbReference>
<dbReference type="RefSeq" id="WP_263600118.1">
    <property type="nucleotide sequence ID" value="NZ_CP107027.1"/>
</dbReference>
<comment type="pathway">
    <text evidence="2">Amino-acid biosynthesis; L-cysteine biosynthesis; L-cysteine from L-serine: step 2/2.</text>
</comment>
<dbReference type="InterPro" id="IPR001216">
    <property type="entry name" value="P-phosphate_BS"/>
</dbReference>
<evidence type="ECO:0000256" key="1">
    <source>
        <dbReference type="ARBA" id="ARBA00001933"/>
    </source>
</evidence>
<dbReference type="InterPro" id="IPR036052">
    <property type="entry name" value="TrpB-like_PALP_sf"/>
</dbReference>
<dbReference type="Gene3D" id="3.40.50.1100">
    <property type="match status" value="2"/>
</dbReference>
<accession>A0AA46P575</accession>
<gene>
    <name evidence="11" type="ORF">OD459_11465</name>
</gene>
<evidence type="ECO:0000256" key="3">
    <source>
        <dbReference type="ARBA" id="ARBA00007103"/>
    </source>
</evidence>
<evidence type="ECO:0000256" key="8">
    <source>
        <dbReference type="ARBA" id="ARBA00023192"/>
    </source>
</evidence>
<keyword evidence="7" id="KW-0663">Pyridoxal phosphate</keyword>
<dbReference type="AlphaFoldDB" id="A0AA46P575"/>
<evidence type="ECO:0000256" key="5">
    <source>
        <dbReference type="ARBA" id="ARBA00022605"/>
    </source>
</evidence>
<dbReference type="Pfam" id="PF00291">
    <property type="entry name" value="PALP"/>
    <property type="match status" value="1"/>
</dbReference>
<dbReference type="InterPro" id="IPR001926">
    <property type="entry name" value="TrpB-like_PALP"/>
</dbReference>
<sequence>MNYYSSVKELIGHTPLVKIKHYAIPQGVNVFAKLEYFNPGGSVKDRLGQKLIQTAIKDGLLPEDGAVIEPTAGNTGIGLALAAVGTKIKIICVVPQKFSIEKQDLMKALGAEVVNTPTEEGMEGAIKKAEELLKKIPNSYSPQQFSNENNPLTYYETLGPEIYEELDGKIDIFAAGAGTGGTFMGCARYLKEKNPKIKTVIVEPEGSILNGGKAGPHRTEGIGMEFLPPYMETGLFDAIHTISDKDAFKRVKELALFQGYLVGSSSGAAFEAVLREAENAPPGTNILTIFPDSSERYLSKSIYEENEQ</sequence>
<keyword evidence="8" id="KW-0198">Cysteine biosynthesis</keyword>
<reference evidence="11" key="1">
    <citation type="submission" date="2022-10" db="EMBL/GenBank/DDBJ databases">
        <title>Mechanism of multi-heavy metal repair in Cytobacillus Firmus M7.</title>
        <authorList>
            <person name="Li X."/>
            <person name="Yu C."/>
        </authorList>
    </citation>
    <scope>NUCLEOTIDE SEQUENCE</scope>
    <source>
        <strain evidence="11">M7</strain>
    </source>
</reference>
<proteinExistence type="inferred from homology"/>
<name>A0AA46P575_CYTFI</name>
<dbReference type="EMBL" id="CP107027">
    <property type="protein sequence ID" value="UYG97892.1"/>
    <property type="molecule type" value="Genomic_DNA"/>
</dbReference>
<comment type="cofactor">
    <cofactor evidence="1">
        <name>pyridoxal 5'-phosphate</name>
        <dbReference type="ChEBI" id="CHEBI:597326"/>
    </cofactor>
</comment>
<comment type="similarity">
    <text evidence="3">Belongs to the cysteine synthase/cystathionine beta-synthase family.</text>
</comment>
<evidence type="ECO:0000256" key="9">
    <source>
        <dbReference type="ARBA" id="ARBA00047931"/>
    </source>
</evidence>
<comment type="catalytic activity">
    <reaction evidence="9">
        <text>O-acetyl-L-serine + hydrogen sulfide = L-cysteine + acetate</text>
        <dbReference type="Rhea" id="RHEA:14829"/>
        <dbReference type="ChEBI" id="CHEBI:29919"/>
        <dbReference type="ChEBI" id="CHEBI:30089"/>
        <dbReference type="ChEBI" id="CHEBI:35235"/>
        <dbReference type="ChEBI" id="CHEBI:58340"/>
        <dbReference type="EC" id="2.5.1.47"/>
    </reaction>
</comment>
<dbReference type="InterPro" id="IPR050214">
    <property type="entry name" value="Cys_Synth/Cystath_Beta-Synth"/>
</dbReference>
<evidence type="ECO:0000256" key="6">
    <source>
        <dbReference type="ARBA" id="ARBA00022679"/>
    </source>
</evidence>
<evidence type="ECO:0000313" key="12">
    <source>
        <dbReference type="Proteomes" id="UP001163104"/>
    </source>
</evidence>